<organism evidence="5 6">
    <name type="scientific">Acetomicrobium hydrogeniformans ATCC BAA-1850</name>
    <dbReference type="NCBI Taxonomy" id="592015"/>
    <lineage>
        <taxon>Bacteria</taxon>
        <taxon>Thermotogati</taxon>
        <taxon>Synergistota</taxon>
        <taxon>Synergistia</taxon>
        <taxon>Synergistales</taxon>
        <taxon>Acetomicrobiaceae</taxon>
        <taxon>Acetomicrobium</taxon>
    </lineage>
</organism>
<feature type="domain" description="HIT" evidence="4">
    <location>
        <begin position="6"/>
        <end position="113"/>
    </location>
</feature>
<dbReference type="Gene3D" id="3.30.428.10">
    <property type="entry name" value="HIT-like"/>
    <property type="match status" value="1"/>
</dbReference>
<dbReference type="PROSITE" id="PS00892">
    <property type="entry name" value="HIT_1"/>
    <property type="match status" value="1"/>
</dbReference>
<evidence type="ECO:0000256" key="2">
    <source>
        <dbReference type="PIRSR" id="PIRSR601310-3"/>
    </source>
</evidence>
<dbReference type="EMBL" id="ACJX03000001">
    <property type="protein sequence ID" value="KRT35690.1"/>
    <property type="molecule type" value="Genomic_DNA"/>
</dbReference>
<evidence type="ECO:0000256" key="1">
    <source>
        <dbReference type="PIRSR" id="PIRSR601310-1"/>
    </source>
</evidence>
<comment type="caution">
    <text evidence="5">The sequence shown here is derived from an EMBL/GenBank/DDBJ whole genome shotgun (WGS) entry which is preliminary data.</text>
</comment>
<dbReference type="AlphaFoldDB" id="A0A0T5XBH6"/>
<dbReference type="GO" id="GO:0003824">
    <property type="term" value="F:catalytic activity"/>
    <property type="evidence" value="ECO:0007669"/>
    <property type="project" value="InterPro"/>
</dbReference>
<dbReference type="PANTHER" id="PTHR23089">
    <property type="entry name" value="HISTIDINE TRIAD HIT PROTEIN"/>
    <property type="match status" value="1"/>
</dbReference>
<dbReference type="SUPFAM" id="SSF54197">
    <property type="entry name" value="HIT-like"/>
    <property type="match status" value="1"/>
</dbReference>
<accession>A0A0T5XBH6</accession>
<proteinExistence type="predicted"/>
<dbReference type="Proteomes" id="UP000005273">
    <property type="component" value="Unassembled WGS sequence"/>
</dbReference>
<dbReference type="RefSeq" id="WP_009201606.1">
    <property type="nucleotide sequence ID" value="NZ_ACJX03000001.1"/>
</dbReference>
<feature type="active site" description="Tele-AMP-histidine intermediate" evidence="1">
    <location>
        <position position="99"/>
    </location>
</feature>
<evidence type="ECO:0000313" key="5">
    <source>
        <dbReference type="EMBL" id="KRT35690.1"/>
    </source>
</evidence>
<protein>
    <submittedName>
        <fullName evidence="5">Histidine triad domain protein</fullName>
    </submittedName>
</protein>
<evidence type="ECO:0000259" key="4">
    <source>
        <dbReference type="PROSITE" id="PS51084"/>
    </source>
</evidence>
<sequence length="113" mass="12425">MAGECVFCKIARGEMKSDVVYETADVMAIRDIAPQAPHHYLIIPKMHIPTSQDVSDPTLWANLMDAITSVASMMGLSELGYRVVINCGSQACQSIFHLHLHLLSGRKFGWPPG</sequence>
<dbReference type="STRING" id="592015.HMPREF1705_02935"/>
<dbReference type="Pfam" id="PF01230">
    <property type="entry name" value="HIT"/>
    <property type="match status" value="1"/>
</dbReference>
<name>A0A0T5XBH6_9BACT</name>
<feature type="short sequence motif" description="Histidine triad motif" evidence="2 3">
    <location>
        <begin position="97"/>
        <end position="101"/>
    </location>
</feature>
<dbReference type="CDD" id="cd01276">
    <property type="entry name" value="PKCI_related"/>
    <property type="match status" value="1"/>
</dbReference>
<dbReference type="InterPro" id="IPR036265">
    <property type="entry name" value="HIT-like_sf"/>
</dbReference>
<keyword evidence="6" id="KW-1185">Reference proteome</keyword>
<dbReference type="InterPro" id="IPR011146">
    <property type="entry name" value="HIT-like"/>
</dbReference>
<dbReference type="InterPro" id="IPR001310">
    <property type="entry name" value="Histidine_triad_HIT"/>
</dbReference>
<dbReference type="PRINTS" id="PR00332">
    <property type="entry name" value="HISTRIAD"/>
</dbReference>
<evidence type="ECO:0000313" key="6">
    <source>
        <dbReference type="Proteomes" id="UP000005273"/>
    </source>
</evidence>
<gene>
    <name evidence="5" type="ORF">HMPREF1705_02935</name>
</gene>
<dbReference type="eggNOG" id="COG0537">
    <property type="taxonomic scope" value="Bacteria"/>
</dbReference>
<reference evidence="6" key="1">
    <citation type="submission" date="2012-09" db="EMBL/GenBank/DDBJ databases">
        <authorList>
            <person name="Weinstock G."/>
            <person name="Sodergren E."/>
            <person name="Clifton S."/>
            <person name="Fulton L."/>
            <person name="Fulton B."/>
            <person name="Courtney L."/>
            <person name="Fronick C."/>
            <person name="Harrison M."/>
            <person name="Strong C."/>
            <person name="Farmer C."/>
            <person name="Delehaunty K."/>
            <person name="Markovic C."/>
            <person name="Hall O."/>
            <person name="Minx P."/>
            <person name="Tomlinson C."/>
            <person name="Mitreva M."/>
            <person name="Nelson J."/>
            <person name="Hou S."/>
            <person name="Wollam A."/>
            <person name="Pepin K.H."/>
            <person name="Johnson M."/>
            <person name="Bhonagiri V."/>
            <person name="Nash W.E."/>
            <person name="Suruliraj S."/>
            <person name="Warren W."/>
            <person name="Chinwalla A."/>
            <person name="Mardis E.R."/>
            <person name="Wilson R.K."/>
        </authorList>
    </citation>
    <scope>NUCLEOTIDE SEQUENCE [LARGE SCALE GENOMIC DNA]</scope>
    <source>
        <strain evidence="6">OS1</strain>
    </source>
</reference>
<dbReference type="InterPro" id="IPR019808">
    <property type="entry name" value="Histidine_triad_CS"/>
</dbReference>
<dbReference type="OrthoDB" id="9784774at2"/>
<evidence type="ECO:0000256" key="3">
    <source>
        <dbReference type="PROSITE-ProRule" id="PRU00464"/>
    </source>
</evidence>
<dbReference type="PROSITE" id="PS51084">
    <property type="entry name" value="HIT_2"/>
    <property type="match status" value="1"/>
</dbReference>